<accession>A0ABR9T9C2</accession>
<dbReference type="InterPro" id="IPR037066">
    <property type="entry name" value="Plug_dom_sf"/>
</dbReference>
<dbReference type="InterPro" id="IPR023997">
    <property type="entry name" value="TonB-dep_OMP_SusC/RagA_CS"/>
</dbReference>
<reference evidence="3 4" key="1">
    <citation type="submission" date="2018-02" db="EMBL/GenBank/DDBJ databases">
        <title>Sphingobacterium KA21.</title>
        <authorList>
            <person name="Vasarhelyi B.M."/>
            <person name="Deshmukh S."/>
            <person name="Balint B."/>
            <person name="Kukolya J."/>
        </authorList>
    </citation>
    <scope>NUCLEOTIDE SEQUENCE [LARGE SCALE GENOMIC DNA]</scope>
    <source>
        <strain evidence="3 4">Ka21</strain>
    </source>
</reference>
<comment type="similarity">
    <text evidence="1">Belongs to the TonB-dependent receptor family.</text>
</comment>
<keyword evidence="1" id="KW-1134">Transmembrane beta strand</keyword>
<protein>
    <submittedName>
        <fullName evidence="3">SusC/RagA family TonB-linked outer membrane protein</fullName>
    </submittedName>
</protein>
<evidence type="ECO:0000313" key="4">
    <source>
        <dbReference type="Proteomes" id="UP000618319"/>
    </source>
</evidence>
<dbReference type="SUPFAM" id="SSF56935">
    <property type="entry name" value="Porins"/>
    <property type="match status" value="1"/>
</dbReference>
<dbReference type="Proteomes" id="UP000618319">
    <property type="component" value="Unassembled WGS sequence"/>
</dbReference>
<keyword evidence="1" id="KW-0998">Cell outer membrane</keyword>
<proteinExistence type="inferred from homology"/>
<dbReference type="Pfam" id="PF07715">
    <property type="entry name" value="Plug"/>
    <property type="match status" value="1"/>
</dbReference>
<evidence type="ECO:0000313" key="3">
    <source>
        <dbReference type="EMBL" id="MBE8721494.1"/>
    </source>
</evidence>
<dbReference type="InterPro" id="IPR023996">
    <property type="entry name" value="TonB-dep_OMP_SusC/RagA"/>
</dbReference>
<dbReference type="Pfam" id="PF13715">
    <property type="entry name" value="CarbopepD_reg_2"/>
    <property type="match status" value="1"/>
</dbReference>
<comment type="subcellular location">
    <subcellularLocation>
        <location evidence="1">Cell outer membrane</location>
        <topology evidence="1">Multi-pass membrane protein</topology>
    </subcellularLocation>
</comment>
<dbReference type="RefSeq" id="WP_196939449.1">
    <property type="nucleotide sequence ID" value="NZ_MU158690.1"/>
</dbReference>
<dbReference type="NCBIfam" id="TIGR04056">
    <property type="entry name" value="OMP_RagA_SusC"/>
    <property type="match status" value="1"/>
</dbReference>
<keyword evidence="1" id="KW-0472">Membrane</keyword>
<comment type="caution">
    <text evidence="3">The sequence shown here is derived from an EMBL/GenBank/DDBJ whole genome shotgun (WGS) entry which is preliminary data.</text>
</comment>
<dbReference type="NCBIfam" id="TIGR04057">
    <property type="entry name" value="SusC_RagA_signa"/>
    <property type="match status" value="1"/>
</dbReference>
<dbReference type="InterPro" id="IPR012910">
    <property type="entry name" value="Plug_dom"/>
</dbReference>
<feature type="domain" description="TonB-dependent receptor plug" evidence="2">
    <location>
        <begin position="229"/>
        <end position="338"/>
    </location>
</feature>
<dbReference type="SUPFAM" id="SSF49464">
    <property type="entry name" value="Carboxypeptidase regulatory domain-like"/>
    <property type="match status" value="1"/>
</dbReference>
<keyword evidence="4" id="KW-1185">Reference proteome</keyword>
<sequence>MQKKGHNYYIPNLRQIMKISFMLWGSLLTTCIVFASNESYGQKELERTIRVTFENVSLKQALEHLQTAHRIPLAYNNDASYLTAKVNYSGNKLAQEVLKDILHPHNLTYETRHNFVRLIKRVSTPSVLDIDKQSDQENIVTGLIINNINQPLLGVTIAVKDKVNSKTSTDFNGRFVLNIAKGETIVVSFVGHITQEVLIGDQREITITMEEDLAGLEEVVVVGFGTQKKESVTSAITTISPSDLRVPSSNLTTALAGRIAGMIAYQTSGEPGHDNADFFIRGVTTFGTGKVNPLILIDNVEVSTSDLSKMHPDDIQSFSVLKDATATALYGARGANGVILITTKEGREGKVMVNFRVENSFSQPTSTIEMADPITYMRLANEAASTRDPLASVPYSNNQIDATMNTDRNQFVYPAVDWTDMLTKDVAINHRANLNISGGGPVARYYIAGSFAKDNGILKVDERNNFNSNVNYEQYLIRSNININLTPSTEAVVRLHGTFDDYNGPITGGSDMYRKALQVSPVRFPAYFEPDKTFSGADHILFGGFEGDSYMNPYAELLRGYRQESRSKMMAQMELKQDLGGIIQGLTGRVLGNTTRNSGFDLTRAYSPFYYQILPGQYDRFTDEYKLIELNPTTANEYVEYTPGYKAVESSFYGEASLAYNRTFNERHAVSGMVVGIARNSLTANAATLSASLPQRNLGLSGRLTYGYDSRYFTEFNFGYNGSEKFDKGHRWGFFPSVGVGWSIDREKFWSGRLKEIVSKLKLRGTYGLVGNDEIGAQRFFYLSEVTIGGGGNFTTGYNFNGIDHNGVLIRNYANPDIGWEIARKTNLGIELGLFNGKVDIITDLFHEHRSNILQSRADIPSEMGLWGTPQVNVGEAQGRGLDASVDYKHSLTGGAWLVGRANFTFARSTYLYYEEAEYSLLNMEWLSRKGHAISQRWGHVAERLFIDEADVANSPRQDFGEYMAGDIKYKDINGDNIINELDRVPIGYPTTPEINYGFGLSAGYKNLDISIFFQGSDRSSFWVDAATMSPFRQHSSGGKTLETGLAQFIADDHWTELSQDPNAAWPRLSNILIDNNNQRSTWFLQNNSFLRLKSAEVGFALPEKWTERVNLSSCRLYLSGTNLLLFSKFNLWDVEMGGNGLGYPLQRVFNLGINVSL</sequence>
<dbReference type="EMBL" id="PSKQ01000021">
    <property type="protein sequence ID" value="MBE8721494.1"/>
    <property type="molecule type" value="Genomic_DNA"/>
</dbReference>
<keyword evidence="1" id="KW-0812">Transmembrane</keyword>
<dbReference type="PROSITE" id="PS52016">
    <property type="entry name" value="TONB_DEPENDENT_REC_3"/>
    <property type="match status" value="1"/>
</dbReference>
<keyword evidence="1" id="KW-0813">Transport</keyword>
<evidence type="ECO:0000259" key="2">
    <source>
        <dbReference type="Pfam" id="PF07715"/>
    </source>
</evidence>
<gene>
    <name evidence="3" type="ORF">C4F40_12250</name>
</gene>
<dbReference type="InterPro" id="IPR008969">
    <property type="entry name" value="CarboxyPept-like_regulatory"/>
</dbReference>
<organism evidence="3 4">
    <name type="scientific">Sphingobacterium pedocola</name>
    <dbReference type="NCBI Taxonomy" id="2082722"/>
    <lineage>
        <taxon>Bacteria</taxon>
        <taxon>Pseudomonadati</taxon>
        <taxon>Bacteroidota</taxon>
        <taxon>Sphingobacteriia</taxon>
        <taxon>Sphingobacteriales</taxon>
        <taxon>Sphingobacteriaceae</taxon>
        <taxon>Sphingobacterium</taxon>
    </lineage>
</organism>
<dbReference type="Gene3D" id="2.170.130.10">
    <property type="entry name" value="TonB-dependent receptor, plug domain"/>
    <property type="match status" value="1"/>
</dbReference>
<name>A0ABR9T9C2_9SPHI</name>
<dbReference type="InterPro" id="IPR039426">
    <property type="entry name" value="TonB-dep_rcpt-like"/>
</dbReference>
<evidence type="ECO:0000256" key="1">
    <source>
        <dbReference type="PROSITE-ProRule" id="PRU01360"/>
    </source>
</evidence>